<evidence type="ECO:0000313" key="2">
    <source>
        <dbReference type="Proteomes" id="UP000198403"/>
    </source>
</evidence>
<dbReference type="EMBL" id="FZNO01000022">
    <property type="protein sequence ID" value="SNR73982.1"/>
    <property type="molecule type" value="Genomic_DNA"/>
</dbReference>
<dbReference type="AlphaFoldDB" id="A0A238YSR1"/>
<dbReference type="RefSeq" id="WP_089337943.1">
    <property type="nucleotide sequence ID" value="NZ_FZNO01000022.1"/>
</dbReference>
<keyword evidence="2" id="KW-1185">Reference proteome</keyword>
<reference evidence="1 2" key="1">
    <citation type="submission" date="2017-06" db="EMBL/GenBank/DDBJ databases">
        <authorList>
            <person name="Kim H.J."/>
            <person name="Triplett B.A."/>
        </authorList>
    </citation>
    <scope>NUCLEOTIDE SEQUENCE [LARGE SCALE GENOMIC DNA]</scope>
    <source>
        <strain evidence="1 2">DSM 44272</strain>
    </source>
</reference>
<accession>A0A238YSR1</accession>
<protein>
    <submittedName>
        <fullName evidence="1">Uncharacterized protein</fullName>
    </submittedName>
</protein>
<sequence>MFTRIAVGRAQVVRELRAAGPLMADLRAPTTARAPWLTAVLNEGVARRGAGRPVAVVVEPHTPGRPDAVAFLTVRRRGPAVLLTMLGEDVGPLPAGRPPRRLLARDERAAELLAGGICRLLGTLRGFRRLRLAGLPLGDPTARALAARLPDGLIANTRSEGTVDELDDVGEVARTRDPRELERWLPALVAREPDVRARSFLRSATRLHAAIGQVELAVLPGGDGLRAGLLTLVDGADRWPWWGWSDVGGLGSAMGAPLVGLVSPARGWP</sequence>
<dbReference type="OrthoDB" id="5185890at2"/>
<proteinExistence type="predicted"/>
<evidence type="ECO:0000313" key="1">
    <source>
        <dbReference type="EMBL" id="SNR73982.1"/>
    </source>
</evidence>
<gene>
    <name evidence="1" type="ORF">SAMN06272737_12225</name>
</gene>
<name>A0A238YSR1_9ACTN</name>
<organism evidence="1 2">
    <name type="scientific">Blastococcus mobilis</name>
    <dbReference type="NCBI Taxonomy" id="1938746"/>
    <lineage>
        <taxon>Bacteria</taxon>
        <taxon>Bacillati</taxon>
        <taxon>Actinomycetota</taxon>
        <taxon>Actinomycetes</taxon>
        <taxon>Geodermatophilales</taxon>
        <taxon>Geodermatophilaceae</taxon>
        <taxon>Blastococcus</taxon>
    </lineage>
</organism>
<dbReference type="Proteomes" id="UP000198403">
    <property type="component" value="Unassembled WGS sequence"/>
</dbReference>